<evidence type="ECO:0000256" key="1">
    <source>
        <dbReference type="ARBA" id="ARBA00022679"/>
    </source>
</evidence>
<dbReference type="Gene3D" id="3.40.630.10">
    <property type="entry name" value="Zn peptidases"/>
    <property type="match status" value="1"/>
</dbReference>
<keyword evidence="5" id="KW-0378">Hydrolase</keyword>
<evidence type="ECO:0000256" key="3">
    <source>
        <dbReference type="SAM" id="MobiDB-lite"/>
    </source>
</evidence>
<dbReference type="STRING" id="888743.HMPREF9141_0136"/>
<feature type="region of interest" description="Disordered" evidence="3">
    <location>
        <begin position="1"/>
        <end position="23"/>
    </location>
</feature>
<dbReference type="InterPro" id="IPR007484">
    <property type="entry name" value="Peptidase_M28"/>
</dbReference>
<keyword evidence="1" id="KW-0808">Transferase</keyword>
<keyword evidence="2" id="KW-0012">Acyltransferase</keyword>
<dbReference type="HOGENOM" id="CLU_045003_2_0_10"/>
<protein>
    <submittedName>
        <fullName evidence="5">Peptidase, M28 family</fullName>
        <ecNumber evidence="5">3.4.-.-</ecNumber>
    </submittedName>
</protein>
<dbReference type="Pfam" id="PF04389">
    <property type="entry name" value="Peptidase_M28"/>
    <property type="match status" value="1"/>
</dbReference>
<dbReference type="GO" id="GO:0008270">
    <property type="term" value="F:zinc ion binding"/>
    <property type="evidence" value="ECO:0007669"/>
    <property type="project" value="TreeGrafter"/>
</dbReference>
<organism evidence="5 6">
    <name type="scientific">Prevotella multiformis DSM 16608</name>
    <dbReference type="NCBI Taxonomy" id="888743"/>
    <lineage>
        <taxon>Bacteria</taxon>
        <taxon>Pseudomonadati</taxon>
        <taxon>Bacteroidota</taxon>
        <taxon>Bacteroidia</taxon>
        <taxon>Bacteroidales</taxon>
        <taxon>Prevotellaceae</taxon>
        <taxon>Prevotella</taxon>
    </lineage>
</organism>
<comment type="caution">
    <text evidence="5">The sequence shown here is derived from an EMBL/GenBank/DDBJ whole genome shotgun (WGS) entry which is preliminary data.</text>
</comment>
<dbReference type="Proteomes" id="UP000005697">
    <property type="component" value="Unassembled WGS sequence"/>
</dbReference>
<dbReference type="GO" id="GO:0016603">
    <property type="term" value="F:glutaminyl-peptide cyclotransferase activity"/>
    <property type="evidence" value="ECO:0007669"/>
    <property type="project" value="TreeGrafter"/>
</dbReference>
<sequence>MTLPLRHRRSPGRRPDRLSLQTGAGKGFRHHLFQKTMKAKMKLLISCLLAASLTTAAYSCKGKTNNNSNTTDTAATAKPAGPRFDADSAYSYTAAQCQFGPRTMNSAAHEACRKWIVGKFKQFGCEVQEQNADLKGYDGTVLKSTNIIARFNPKEKKRILLCAHWDSRPWADNDPDSTNHRKPVMAANDGASGVAVMLEIARLLQADKKFAMGVDFVCFDAEDWGVPQWETDYQDTGDSWALGAQYFSKNLPAGPKPEFGILLDMVGGEGAQFYREGMSMQFAPDIVSRVWEAARSAGCGSYFPDAVGGMVTDDHVPVNQNSGIPTIDIIPYYPDCQQSSFGPTWHTVNDTMEHIDKNTLQAVGQTVIQVLYTK</sequence>
<dbReference type="EC" id="3.4.-.-" evidence="5"/>
<dbReference type="InterPro" id="IPR040234">
    <property type="entry name" value="QC/QCL"/>
</dbReference>
<evidence type="ECO:0000313" key="5">
    <source>
        <dbReference type="EMBL" id="EGC21386.1"/>
    </source>
</evidence>
<evidence type="ECO:0000256" key="2">
    <source>
        <dbReference type="ARBA" id="ARBA00023315"/>
    </source>
</evidence>
<keyword evidence="6" id="KW-1185">Reference proteome</keyword>
<dbReference type="EMBL" id="AEWX01000001">
    <property type="protein sequence ID" value="EGC21386.1"/>
    <property type="molecule type" value="Genomic_DNA"/>
</dbReference>
<reference evidence="5 6" key="1">
    <citation type="submission" date="2011-01" db="EMBL/GenBank/DDBJ databases">
        <authorList>
            <person name="Muzny D."/>
            <person name="Qin X."/>
            <person name="Deng J."/>
            <person name="Jiang H."/>
            <person name="Liu Y."/>
            <person name="Qu J."/>
            <person name="Song X.-Z."/>
            <person name="Zhang L."/>
            <person name="Thornton R."/>
            <person name="Coyle M."/>
            <person name="Francisco L."/>
            <person name="Jackson L."/>
            <person name="Javaid M."/>
            <person name="Korchina V."/>
            <person name="Kovar C."/>
            <person name="Mata R."/>
            <person name="Mathew T."/>
            <person name="Ngo R."/>
            <person name="Nguyen L."/>
            <person name="Nguyen N."/>
            <person name="Okwuonu G."/>
            <person name="Ongeri F."/>
            <person name="Pham C."/>
            <person name="Simmons D."/>
            <person name="Wilczek-Boney K."/>
            <person name="Hale W."/>
            <person name="Jakkamsetti A."/>
            <person name="Pham P."/>
            <person name="Ruth R."/>
            <person name="San Lucas F."/>
            <person name="Warren J."/>
            <person name="Zhang J."/>
            <person name="Zhao Z."/>
            <person name="Zhou C."/>
            <person name="Zhu D."/>
            <person name="Lee S."/>
            <person name="Bess C."/>
            <person name="Blankenburg K."/>
            <person name="Forbes L."/>
            <person name="Fu Q."/>
            <person name="Gubbala S."/>
            <person name="Hirani K."/>
            <person name="Jayaseelan J.C."/>
            <person name="Lara F."/>
            <person name="Munidasa M."/>
            <person name="Palculict T."/>
            <person name="Patil S."/>
            <person name="Pu L.-L."/>
            <person name="Saada N."/>
            <person name="Tang L."/>
            <person name="Weissenberger G."/>
            <person name="Zhu Y."/>
            <person name="Hemphill L."/>
            <person name="Shang Y."/>
            <person name="Youmans B."/>
            <person name="Ayvaz T."/>
            <person name="Ross M."/>
            <person name="Santibanez J."/>
            <person name="Aqrawi P."/>
            <person name="Gross S."/>
            <person name="Joshi V."/>
            <person name="Fowler G."/>
            <person name="Nazareth L."/>
            <person name="Reid J."/>
            <person name="Worley K."/>
            <person name="Petrosino J."/>
            <person name="Highlander S."/>
            <person name="Gibbs R."/>
        </authorList>
    </citation>
    <scope>NUCLEOTIDE SEQUENCE [LARGE SCALE GENOMIC DNA]</scope>
    <source>
        <strain evidence="5 6">DSM 16608</strain>
    </source>
</reference>
<dbReference type="GO" id="GO:0016787">
    <property type="term" value="F:hydrolase activity"/>
    <property type="evidence" value="ECO:0007669"/>
    <property type="project" value="UniProtKB-KW"/>
</dbReference>
<accession>F0F3H0</accession>
<name>F0F3H0_9BACT</name>
<feature type="compositionally biased region" description="Basic residues" evidence="3">
    <location>
        <begin position="1"/>
        <end position="12"/>
    </location>
</feature>
<dbReference type="AlphaFoldDB" id="F0F3H0"/>
<dbReference type="eggNOG" id="COG2234">
    <property type="taxonomic scope" value="Bacteria"/>
</dbReference>
<evidence type="ECO:0000313" key="6">
    <source>
        <dbReference type="Proteomes" id="UP000005697"/>
    </source>
</evidence>
<proteinExistence type="predicted"/>
<dbReference type="PANTHER" id="PTHR12283">
    <property type="entry name" value="GLUTAMINYL-PEPTIDE CYCLOTRANSFERASE"/>
    <property type="match status" value="1"/>
</dbReference>
<feature type="domain" description="Peptidase M28" evidence="4">
    <location>
        <begin position="146"/>
        <end position="370"/>
    </location>
</feature>
<evidence type="ECO:0000259" key="4">
    <source>
        <dbReference type="Pfam" id="PF04389"/>
    </source>
</evidence>
<dbReference type="SUPFAM" id="SSF53187">
    <property type="entry name" value="Zn-dependent exopeptidases"/>
    <property type="match status" value="1"/>
</dbReference>
<gene>
    <name evidence="5" type="ORF">HMPREF9141_0136</name>
</gene>
<dbReference type="PANTHER" id="PTHR12283:SF6">
    <property type="entry name" value="GLUTAMINYL-PEPTIDE CYCLOTRANSFERASE-RELATED"/>
    <property type="match status" value="1"/>
</dbReference>